<feature type="region of interest" description="Disordered" evidence="5">
    <location>
        <begin position="414"/>
        <end position="490"/>
    </location>
</feature>
<dbReference type="SMART" id="SM01362">
    <property type="entry name" value="DUF663"/>
    <property type="match status" value="1"/>
</dbReference>
<feature type="region of interest" description="Disordered" evidence="5">
    <location>
        <begin position="1"/>
        <end position="65"/>
    </location>
</feature>
<keyword evidence="3" id="KW-0539">Nucleus</keyword>
<accession>A0A5D2DPD1</accession>
<dbReference type="GO" id="GO:0005525">
    <property type="term" value="F:GTP binding"/>
    <property type="evidence" value="ECO:0007669"/>
    <property type="project" value="TreeGrafter"/>
</dbReference>
<evidence type="ECO:0000313" key="7">
    <source>
        <dbReference type="EMBL" id="TYG82848.1"/>
    </source>
</evidence>
<dbReference type="GO" id="GO:0003924">
    <property type="term" value="F:GTPase activity"/>
    <property type="evidence" value="ECO:0007669"/>
    <property type="project" value="TreeGrafter"/>
</dbReference>
<keyword evidence="2" id="KW-0690">Ribosome biogenesis</keyword>
<dbReference type="Pfam" id="PF04950">
    <property type="entry name" value="RIBIOP_C"/>
    <property type="match status" value="1"/>
</dbReference>
<dbReference type="InterPro" id="IPR007034">
    <property type="entry name" value="BMS1_TSR1_C"/>
</dbReference>
<evidence type="ECO:0000256" key="5">
    <source>
        <dbReference type="SAM" id="MobiDB-lite"/>
    </source>
</evidence>
<dbReference type="GO" id="GO:0005730">
    <property type="term" value="C:nucleolus"/>
    <property type="evidence" value="ECO:0007669"/>
    <property type="project" value="UniProtKB-SubCell"/>
</dbReference>
<comment type="subcellular location">
    <subcellularLocation>
        <location evidence="1">Nucleus</location>
        <location evidence="1">Nucleolus</location>
    </subcellularLocation>
</comment>
<feature type="compositionally biased region" description="Acidic residues" evidence="5">
    <location>
        <begin position="421"/>
        <end position="449"/>
    </location>
</feature>
<name>A0A5D2DPD1_GOSDA</name>
<dbReference type="Pfam" id="PF22298">
    <property type="entry name" value="Tsr1_G-like"/>
    <property type="match status" value="1"/>
</dbReference>
<gene>
    <name evidence="7" type="ORF">ES288_D01G122100v1</name>
</gene>
<dbReference type="InterPro" id="IPR030387">
    <property type="entry name" value="G_Bms1/Tsr1_dom"/>
</dbReference>
<dbReference type="InterPro" id="IPR039761">
    <property type="entry name" value="Bms1/Tsr1"/>
</dbReference>
<evidence type="ECO:0000256" key="4">
    <source>
        <dbReference type="ARBA" id="ARBA00038288"/>
    </source>
</evidence>
<dbReference type="SMART" id="SM00785">
    <property type="entry name" value="AARP2CN"/>
    <property type="match status" value="1"/>
</dbReference>
<dbReference type="PROSITE" id="PS51714">
    <property type="entry name" value="G_BMS1"/>
    <property type="match status" value="1"/>
</dbReference>
<dbReference type="Proteomes" id="UP000323506">
    <property type="component" value="Chromosome D01"/>
</dbReference>
<evidence type="ECO:0000256" key="3">
    <source>
        <dbReference type="ARBA" id="ARBA00023242"/>
    </source>
</evidence>
<organism evidence="7 8">
    <name type="scientific">Gossypium darwinii</name>
    <name type="common">Darwin's cotton</name>
    <name type="synonym">Gossypium barbadense var. darwinii</name>
    <dbReference type="NCBI Taxonomy" id="34276"/>
    <lineage>
        <taxon>Eukaryota</taxon>
        <taxon>Viridiplantae</taxon>
        <taxon>Streptophyta</taxon>
        <taxon>Embryophyta</taxon>
        <taxon>Tracheophyta</taxon>
        <taxon>Spermatophyta</taxon>
        <taxon>Magnoliopsida</taxon>
        <taxon>eudicotyledons</taxon>
        <taxon>Gunneridae</taxon>
        <taxon>Pentapetalae</taxon>
        <taxon>rosids</taxon>
        <taxon>malvids</taxon>
        <taxon>Malvales</taxon>
        <taxon>Malvaceae</taxon>
        <taxon>Malvoideae</taxon>
        <taxon>Gossypium</taxon>
    </lineage>
</organism>
<feature type="compositionally biased region" description="Polar residues" evidence="5">
    <location>
        <begin position="452"/>
        <end position="461"/>
    </location>
</feature>
<dbReference type="AlphaFoldDB" id="A0A5D2DPD1"/>
<evidence type="ECO:0000256" key="2">
    <source>
        <dbReference type="ARBA" id="ARBA00022517"/>
    </source>
</evidence>
<feature type="domain" description="Bms1-type G" evidence="6">
    <location>
        <begin position="90"/>
        <end position="251"/>
    </location>
</feature>
<proteinExistence type="inferred from homology"/>
<feature type="region of interest" description="Disordered" evidence="5">
    <location>
        <begin position="360"/>
        <end position="381"/>
    </location>
</feature>
<reference evidence="7 8" key="1">
    <citation type="submission" date="2019-06" db="EMBL/GenBank/DDBJ databases">
        <title>WGS assembly of Gossypium darwinii.</title>
        <authorList>
            <person name="Chen Z.J."/>
            <person name="Sreedasyam A."/>
            <person name="Ando A."/>
            <person name="Song Q."/>
            <person name="De L."/>
            <person name="Hulse-Kemp A."/>
            <person name="Ding M."/>
            <person name="Ye W."/>
            <person name="Kirkbride R."/>
            <person name="Jenkins J."/>
            <person name="Plott C."/>
            <person name="Lovell J."/>
            <person name="Lin Y.-M."/>
            <person name="Vaughn R."/>
            <person name="Liu B."/>
            <person name="Li W."/>
            <person name="Simpson S."/>
            <person name="Scheffler B."/>
            <person name="Saski C."/>
            <person name="Grover C."/>
            <person name="Hu G."/>
            <person name="Conover J."/>
            <person name="Carlson J."/>
            <person name="Shu S."/>
            <person name="Boston L."/>
            <person name="Williams M."/>
            <person name="Peterson D."/>
            <person name="Mcgee K."/>
            <person name="Jones D."/>
            <person name="Wendel J."/>
            <person name="Stelly D."/>
            <person name="Grimwood J."/>
            <person name="Schmutz J."/>
        </authorList>
    </citation>
    <scope>NUCLEOTIDE SEQUENCE [LARGE SCALE GENOMIC DNA]</scope>
    <source>
        <strain evidence="7">1808015.09</strain>
    </source>
</reference>
<keyword evidence="8" id="KW-1185">Reference proteome</keyword>
<protein>
    <recommendedName>
        <fullName evidence="6">Bms1-type G domain-containing protein</fullName>
    </recommendedName>
</protein>
<dbReference type="GO" id="GO:0000479">
    <property type="term" value="P:endonucleolytic cleavage of tricistronic rRNA transcript (SSU-rRNA, 5.8S rRNA, LSU-rRNA)"/>
    <property type="evidence" value="ECO:0007669"/>
    <property type="project" value="TreeGrafter"/>
</dbReference>
<dbReference type="Pfam" id="PF08142">
    <property type="entry name" value="AARP2CN"/>
    <property type="match status" value="1"/>
</dbReference>
<dbReference type="PANTHER" id="PTHR12858:SF1">
    <property type="entry name" value="PRE-RRNA-PROCESSING PROTEIN TSR1 HOMOLOG"/>
    <property type="match status" value="1"/>
</dbReference>
<dbReference type="InterPro" id="IPR012948">
    <property type="entry name" value="AARP2CN"/>
</dbReference>
<feature type="compositionally biased region" description="Polar residues" evidence="5">
    <location>
        <begin position="1"/>
        <end position="13"/>
    </location>
</feature>
<dbReference type="GO" id="GO:0030688">
    <property type="term" value="C:preribosome, small subunit precursor"/>
    <property type="evidence" value="ECO:0007669"/>
    <property type="project" value="TreeGrafter"/>
</dbReference>
<dbReference type="GO" id="GO:0034511">
    <property type="term" value="F:U3 snoRNA binding"/>
    <property type="evidence" value="ECO:0007669"/>
    <property type="project" value="TreeGrafter"/>
</dbReference>
<evidence type="ECO:0000259" key="6">
    <source>
        <dbReference type="PROSITE" id="PS51714"/>
    </source>
</evidence>
<comment type="similarity">
    <text evidence="4">Belongs to the TRAFAC class translation factor GTPase superfamily. Bms1-like GTPase family. TSR1 subfamily.</text>
</comment>
<evidence type="ECO:0000313" key="8">
    <source>
        <dbReference type="Proteomes" id="UP000323506"/>
    </source>
</evidence>
<dbReference type="EMBL" id="CM017701">
    <property type="protein sequence ID" value="TYG82848.1"/>
    <property type="molecule type" value="Genomic_DNA"/>
</dbReference>
<evidence type="ECO:0000256" key="1">
    <source>
        <dbReference type="ARBA" id="ARBA00004604"/>
    </source>
</evidence>
<dbReference type="PANTHER" id="PTHR12858">
    <property type="entry name" value="RIBOSOME BIOGENESIS PROTEIN"/>
    <property type="match status" value="1"/>
</dbReference>
<dbReference type="GO" id="GO:0000462">
    <property type="term" value="P:maturation of SSU-rRNA from tricistronic rRNA transcript (SSU-rRNA, 5.8S rRNA, LSU-rRNA)"/>
    <property type="evidence" value="ECO:0007669"/>
    <property type="project" value="TreeGrafter"/>
</dbReference>
<feature type="compositionally biased region" description="Basic residues" evidence="5">
    <location>
        <begin position="22"/>
        <end position="49"/>
    </location>
</feature>
<sequence>MQESVYPTVSISMGGSRAQVNKPHKTRFSSKSSRNIHKISHKDKNRTAKSNHNVAQGARAARLQRSKMLREQKKEALLKEKRASSGSAGPPRVILLFPLSVSVNVSSLAEDILRLLSADVGGAFSSTVVSSEYKLRATVLHAPHGDLLSCMEMAKVADLIAFVASATEQSTCDYIDSFGSQCLSVFRSLGLPSTVVFIRDLPTELKRRNDAKKIITSGLTSEFPEDCKFYPADTKDDLHKFMWLFKEQRLTTPHWRNQRPYLIAQKELLNYCNFFMNFTSLGVDMVPDDSSPEKCTLLLTGYTRAHSLSVNQLVHVSGAGDFQLSRIDIMKDPIPLNARKDHNAMDSDDIEDAEIIRSLAPDPSSQEPLLVENVPDPLAGEQTWPTEAEMAEAERNQKQKRLRKRALPRGTSEYQAAWIVDDTDGEDSGVENDGDDDEDDDGMLLDEGESGFPSQEDSNNPDFEEDQVSLHLRDSDEETENDSVMMEGDNMTREQIEDEIKKINEAHAEDEEFPDEVDTPLDVPARKRFAKYRGLKSFRTSSWDPKESLPPEYARIFAFDSFARKQKHVVAQALKVEQEGRDDCAPVGSFARFYIKEVPFHVASNLCAASRTAPIVLCGLLQHESKMSVLHFSIKKHDSYDAPIKSKEELIFHVGFRQFVARPIFSTDNINSDKHKMERFLHAGRFSIASIYASISFPPLPLIALKNAAGAGTPAVAAVGSLRSIDPDRIILKKIILTGYPQRVSKLKATVRYMFHNPEDVRWFKPVEVWTKCGRRGRVKEPIGTHGGMKCIFNGGLQQHDTVCMSLYKRAYPKWPEHRFPANV</sequence>